<comment type="similarity">
    <text evidence="1">Belongs to the MlaA family.</text>
</comment>
<protein>
    <recommendedName>
        <fullName evidence="7">ABC transporter</fullName>
    </recommendedName>
</protein>
<accession>A0A829YPK6</accession>
<dbReference type="PROSITE" id="PS51257">
    <property type="entry name" value="PROKAR_LIPOPROTEIN"/>
    <property type="match status" value="1"/>
</dbReference>
<feature type="signal peptide" evidence="4">
    <location>
        <begin position="1"/>
        <end position="22"/>
    </location>
</feature>
<dbReference type="PANTHER" id="PTHR30035:SF3">
    <property type="entry name" value="INTERMEMBRANE PHOSPHOLIPID TRANSPORT SYSTEM LIPOPROTEIN MLAA"/>
    <property type="match status" value="1"/>
</dbReference>
<evidence type="ECO:0000256" key="1">
    <source>
        <dbReference type="ARBA" id="ARBA00010634"/>
    </source>
</evidence>
<evidence type="ECO:0000256" key="4">
    <source>
        <dbReference type="SAM" id="SignalP"/>
    </source>
</evidence>
<dbReference type="Proteomes" id="UP000445000">
    <property type="component" value="Unassembled WGS sequence"/>
</dbReference>
<evidence type="ECO:0000256" key="2">
    <source>
        <dbReference type="ARBA" id="ARBA00022729"/>
    </source>
</evidence>
<evidence type="ECO:0000313" key="5">
    <source>
        <dbReference type="EMBL" id="GFE84416.1"/>
    </source>
</evidence>
<comment type="caution">
    <text evidence="5">The sequence shown here is derived from an EMBL/GenBank/DDBJ whole genome shotgun (WGS) entry which is preliminary data.</text>
</comment>
<dbReference type="InterPro" id="IPR007428">
    <property type="entry name" value="MlaA"/>
</dbReference>
<evidence type="ECO:0008006" key="7">
    <source>
        <dbReference type="Google" id="ProtNLM"/>
    </source>
</evidence>
<dbReference type="EMBL" id="BLJN01000009">
    <property type="protein sequence ID" value="GFE84416.1"/>
    <property type="molecule type" value="Genomic_DNA"/>
</dbReference>
<dbReference type="PRINTS" id="PR01805">
    <property type="entry name" value="VACJLIPOPROT"/>
</dbReference>
<feature type="chain" id="PRO_5032485667" description="ABC transporter" evidence="4">
    <location>
        <begin position="23"/>
        <end position="255"/>
    </location>
</feature>
<dbReference type="GO" id="GO:0120010">
    <property type="term" value="P:intermembrane phospholipid transfer"/>
    <property type="evidence" value="ECO:0007669"/>
    <property type="project" value="TreeGrafter"/>
</dbReference>
<gene>
    <name evidence="5" type="ORF">GCM10011487_64160</name>
</gene>
<dbReference type="Pfam" id="PF04333">
    <property type="entry name" value="MlaA"/>
    <property type="match status" value="1"/>
</dbReference>
<feature type="compositionally biased region" description="Acidic residues" evidence="3">
    <location>
        <begin position="232"/>
        <end position="255"/>
    </location>
</feature>
<dbReference type="AlphaFoldDB" id="A0A829YPK6"/>
<feature type="region of interest" description="Disordered" evidence="3">
    <location>
        <begin position="225"/>
        <end position="255"/>
    </location>
</feature>
<dbReference type="GO" id="GO:0016020">
    <property type="term" value="C:membrane"/>
    <property type="evidence" value="ECO:0007669"/>
    <property type="project" value="InterPro"/>
</dbReference>
<evidence type="ECO:0000256" key="3">
    <source>
        <dbReference type="SAM" id="MobiDB-lite"/>
    </source>
</evidence>
<organism evidence="5 6">
    <name type="scientific">Steroidobacter agaridevorans</name>
    <dbReference type="NCBI Taxonomy" id="2695856"/>
    <lineage>
        <taxon>Bacteria</taxon>
        <taxon>Pseudomonadati</taxon>
        <taxon>Pseudomonadota</taxon>
        <taxon>Gammaproteobacteria</taxon>
        <taxon>Steroidobacterales</taxon>
        <taxon>Steroidobacteraceae</taxon>
        <taxon>Steroidobacter</taxon>
    </lineage>
</organism>
<evidence type="ECO:0000313" key="6">
    <source>
        <dbReference type="Proteomes" id="UP000445000"/>
    </source>
</evidence>
<dbReference type="RefSeq" id="WP_161816023.1">
    <property type="nucleotide sequence ID" value="NZ_BLJN01000009.1"/>
</dbReference>
<reference evidence="6" key="1">
    <citation type="submission" date="2020-01" db="EMBL/GenBank/DDBJ databases">
        <title>'Steroidobacter agaridevorans' sp. nov., agar-degrading bacteria isolated from rhizosphere soils.</title>
        <authorList>
            <person name="Ikenaga M."/>
            <person name="Kataoka M."/>
            <person name="Murouchi A."/>
            <person name="Katsuragi S."/>
            <person name="Sakai M."/>
        </authorList>
    </citation>
    <scope>NUCLEOTIDE SEQUENCE [LARGE SCALE GENOMIC DNA]</scope>
    <source>
        <strain evidence="6">YU21-B</strain>
    </source>
</reference>
<keyword evidence="2 4" id="KW-0732">Signal</keyword>
<dbReference type="PANTHER" id="PTHR30035">
    <property type="entry name" value="LIPOPROTEIN VACJ-RELATED"/>
    <property type="match status" value="1"/>
</dbReference>
<proteinExistence type="inferred from homology"/>
<name>A0A829YPK6_9GAMM</name>
<keyword evidence="6" id="KW-1185">Reference proteome</keyword>
<sequence>MSTLLRAAPLLLALAVAGCASAPGRTTNKESFEGFNRGVYKFNDTVDKAALKPAAKGYRKVTPQFVRTGIGNVLSNLEYPGTFINQFLQGKVLLGLKDTGRFLLNSTLGVAGIFDVATPLGLEKNDEDFGQTMAVWGVPSGPYVNLPLFGPSSVRDAPSRVVDWFTTPLQYTDLPWEADWAQRIISPIHTRSELLPLDETLQRTYDPYVFIRDAWVQQREFNIFDGNPPPETLEDVLGEEPEEGEAEETPEAPPQ</sequence>